<name>A0A918UV94_9CAUL</name>
<keyword evidence="3" id="KW-1185">Reference proteome</keyword>
<gene>
    <name evidence="2" type="primary">fliX</name>
    <name evidence="2" type="ORF">GCM10011273_23950</name>
</gene>
<evidence type="ECO:0000313" key="2">
    <source>
        <dbReference type="EMBL" id="GGZ36808.1"/>
    </source>
</evidence>
<reference evidence="2" key="2">
    <citation type="submission" date="2020-09" db="EMBL/GenBank/DDBJ databases">
        <authorList>
            <person name="Sun Q."/>
            <person name="Kim S."/>
        </authorList>
    </citation>
    <scope>NUCLEOTIDE SEQUENCE</scope>
    <source>
        <strain evidence="2">KCTC 32296</strain>
    </source>
</reference>
<feature type="compositionally biased region" description="Polar residues" evidence="1">
    <location>
        <begin position="1"/>
        <end position="11"/>
    </location>
</feature>
<dbReference type="EMBL" id="BMZB01000003">
    <property type="protein sequence ID" value="GGZ36808.1"/>
    <property type="molecule type" value="Genomic_DNA"/>
</dbReference>
<dbReference type="AlphaFoldDB" id="A0A918UV94"/>
<accession>A0A918UV94</accession>
<dbReference type="InterPro" id="IPR019704">
    <property type="entry name" value="Flagellar_assmbl_FliX_class2"/>
</dbReference>
<dbReference type="Proteomes" id="UP000662572">
    <property type="component" value="Unassembled WGS sequence"/>
</dbReference>
<proteinExistence type="predicted"/>
<keyword evidence="2" id="KW-0969">Cilium</keyword>
<feature type="region of interest" description="Disordered" evidence="1">
    <location>
        <begin position="1"/>
        <end position="41"/>
    </location>
</feature>
<dbReference type="GO" id="GO:0044781">
    <property type="term" value="P:bacterial-type flagellum organization"/>
    <property type="evidence" value="ECO:0007669"/>
    <property type="project" value="InterPro"/>
</dbReference>
<keyword evidence="2" id="KW-0966">Cell projection</keyword>
<keyword evidence="2" id="KW-0282">Flagellum</keyword>
<feature type="compositionally biased region" description="Low complexity" evidence="1">
    <location>
        <begin position="28"/>
        <end position="41"/>
    </location>
</feature>
<comment type="caution">
    <text evidence="2">The sequence shown here is derived from an EMBL/GenBank/DDBJ whole genome shotgun (WGS) entry which is preliminary data.</text>
</comment>
<evidence type="ECO:0000256" key="1">
    <source>
        <dbReference type="SAM" id="MobiDB-lite"/>
    </source>
</evidence>
<reference evidence="2" key="1">
    <citation type="journal article" date="2014" name="Int. J. Syst. Evol. Microbiol.">
        <title>Complete genome sequence of Corynebacterium casei LMG S-19264T (=DSM 44701T), isolated from a smear-ripened cheese.</title>
        <authorList>
            <consortium name="US DOE Joint Genome Institute (JGI-PGF)"/>
            <person name="Walter F."/>
            <person name="Albersmeier A."/>
            <person name="Kalinowski J."/>
            <person name="Ruckert C."/>
        </authorList>
    </citation>
    <scope>NUCLEOTIDE SEQUENCE</scope>
    <source>
        <strain evidence="2">KCTC 32296</strain>
    </source>
</reference>
<organism evidence="2 3">
    <name type="scientific">Asticcacaulis endophyticus</name>
    <dbReference type="NCBI Taxonomy" id="1395890"/>
    <lineage>
        <taxon>Bacteria</taxon>
        <taxon>Pseudomonadati</taxon>
        <taxon>Pseudomonadota</taxon>
        <taxon>Alphaproteobacteria</taxon>
        <taxon>Caulobacterales</taxon>
        <taxon>Caulobacteraceae</taxon>
        <taxon>Asticcacaulis</taxon>
    </lineage>
</organism>
<dbReference type="Pfam" id="PF10768">
    <property type="entry name" value="FliX"/>
    <property type="match status" value="1"/>
</dbReference>
<protein>
    <submittedName>
        <fullName evidence="2">Flagellar assembly protein FliX</fullName>
    </submittedName>
</protein>
<sequence>MTLRINPSQGLGASATAGGVKRTGGDGFSLSKGSSAQSAGSAAGAAPAAGAFGVGGIDALLALQAEEDVLTGRRRRQIRRANDILDVLEDVKVSLLDGTLADSTLLNLKTMIADRREGVEDEKLQAVLDHIETRALVELAKRGLS</sequence>
<evidence type="ECO:0000313" key="3">
    <source>
        <dbReference type="Proteomes" id="UP000662572"/>
    </source>
</evidence>